<evidence type="ECO:0000256" key="9">
    <source>
        <dbReference type="ARBA" id="ARBA00023303"/>
    </source>
</evidence>
<dbReference type="PANTHER" id="PTHR30266">
    <property type="entry name" value="MECHANOSENSITIVE CHANNEL MSCL"/>
    <property type="match status" value="1"/>
</dbReference>
<keyword evidence="4 10" id="KW-1003">Cell membrane</keyword>
<dbReference type="Proteomes" id="UP000008495">
    <property type="component" value="Unassembled WGS sequence"/>
</dbReference>
<evidence type="ECO:0000313" key="11">
    <source>
        <dbReference type="EMBL" id="GAB77974.1"/>
    </source>
</evidence>
<dbReference type="Gene3D" id="1.10.1200.120">
    <property type="entry name" value="Large-conductance mechanosensitive channel, MscL, domain 1"/>
    <property type="match status" value="1"/>
</dbReference>
<keyword evidence="12" id="KW-1185">Reference proteome</keyword>
<accession>K6VMM1</accession>
<protein>
    <recommendedName>
        <fullName evidence="10">Large-conductance mechanosensitive channel</fullName>
    </recommendedName>
</protein>
<comment type="subunit">
    <text evidence="10">Homopentamer.</text>
</comment>
<keyword evidence="5 10" id="KW-0812">Transmembrane</keyword>
<dbReference type="GO" id="GO:0008381">
    <property type="term" value="F:mechanosensitive monoatomic ion channel activity"/>
    <property type="evidence" value="ECO:0007669"/>
    <property type="project" value="UniProtKB-UniRule"/>
</dbReference>
<comment type="caution">
    <text evidence="10">Lacks conserved residue(s) required for the propagation of feature annotation.</text>
</comment>
<evidence type="ECO:0000313" key="12">
    <source>
        <dbReference type="Proteomes" id="UP000008495"/>
    </source>
</evidence>
<evidence type="ECO:0000256" key="3">
    <source>
        <dbReference type="ARBA" id="ARBA00022448"/>
    </source>
</evidence>
<dbReference type="PROSITE" id="PS01327">
    <property type="entry name" value="MSCL"/>
    <property type="match status" value="1"/>
</dbReference>
<evidence type="ECO:0000256" key="4">
    <source>
        <dbReference type="ARBA" id="ARBA00022475"/>
    </source>
</evidence>
<evidence type="ECO:0000256" key="8">
    <source>
        <dbReference type="ARBA" id="ARBA00023136"/>
    </source>
</evidence>
<keyword evidence="8 10" id="KW-0472">Membrane</keyword>
<dbReference type="EMBL" id="BAGZ01000008">
    <property type="protein sequence ID" value="GAB77974.1"/>
    <property type="molecule type" value="Genomic_DNA"/>
</dbReference>
<keyword evidence="7 10" id="KW-0406">Ion transport</keyword>
<evidence type="ECO:0000256" key="5">
    <source>
        <dbReference type="ARBA" id="ARBA00022692"/>
    </source>
</evidence>
<dbReference type="SUPFAM" id="SSF81330">
    <property type="entry name" value="Gated mechanosensitive channel"/>
    <property type="match status" value="1"/>
</dbReference>
<dbReference type="PANTHER" id="PTHR30266:SF2">
    <property type="entry name" value="LARGE-CONDUCTANCE MECHANOSENSITIVE CHANNEL"/>
    <property type="match status" value="1"/>
</dbReference>
<evidence type="ECO:0000256" key="6">
    <source>
        <dbReference type="ARBA" id="ARBA00022989"/>
    </source>
</evidence>
<dbReference type="OrthoDB" id="9810350at2"/>
<keyword evidence="3 10" id="KW-0813">Transport</keyword>
<comment type="caution">
    <text evidence="11">The sequence shown here is derived from an EMBL/GenBank/DDBJ whole genome shotgun (WGS) entry which is preliminary data.</text>
</comment>
<gene>
    <name evidence="10 11" type="primary">mscL</name>
    <name evidence="11" type="ORF">AUCHE_08_02170</name>
</gene>
<dbReference type="RefSeq" id="WP_006502728.1">
    <property type="nucleotide sequence ID" value="NZ_BAGZ01000008.1"/>
</dbReference>
<dbReference type="AlphaFoldDB" id="K6VMM1"/>
<dbReference type="STRING" id="100225.SAMN05421595_0486"/>
<dbReference type="eggNOG" id="COG1970">
    <property type="taxonomic scope" value="Bacteria"/>
</dbReference>
<dbReference type="InterPro" id="IPR019823">
    <property type="entry name" value="Mechanosensitive_channel_CS"/>
</dbReference>
<evidence type="ECO:0000256" key="1">
    <source>
        <dbReference type="ARBA" id="ARBA00004651"/>
    </source>
</evidence>
<comment type="similarity">
    <text evidence="2 10">Belongs to the MscL family.</text>
</comment>
<evidence type="ECO:0000256" key="7">
    <source>
        <dbReference type="ARBA" id="ARBA00023065"/>
    </source>
</evidence>
<evidence type="ECO:0000256" key="10">
    <source>
        <dbReference type="HAMAP-Rule" id="MF_00115"/>
    </source>
</evidence>
<comment type="function">
    <text evidence="10">Channel that opens in response to stretch forces in the membrane lipid bilayer. May participate in the regulation of osmotic pressure changes within the cell.</text>
</comment>
<dbReference type="InterPro" id="IPR036019">
    <property type="entry name" value="MscL_channel"/>
</dbReference>
<reference evidence="11 12" key="1">
    <citation type="submission" date="2012-08" db="EMBL/GenBank/DDBJ databases">
        <title>Whole genome shotgun sequence of Austwickia chelonae NBRC 105200.</title>
        <authorList>
            <person name="Yoshida I."/>
            <person name="Hosoyama A."/>
            <person name="Tsuchikane K."/>
            <person name="Katsumata H."/>
            <person name="Ando Y."/>
            <person name="Ohji S."/>
            <person name="Hamada M."/>
            <person name="Tamura T."/>
            <person name="Yamazoe A."/>
            <person name="Yamazaki S."/>
            <person name="Fujita N."/>
        </authorList>
    </citation>
    <scope>NUCLEOTIDE SEQUENCE [LARGE SCALE GENOMIC DNA]</scope>
    <source>
        <strain evidence="11 12">NBRC 105200</strain>
    </source>
</reference>
<keyword evidence="6 10" id="KW-1133">Transmembrane helix</keyword>
<organism evidence="11 12">
    <name type="scientific">Austwickia chelonae NBRC 105200</name>
    <dbReference type="NCBI Taxonomy" id="1184607"/>
    <lineage>
        <taxon>Bacteria</taxon>
        <taxon>Bacillati</taxon>
        <taxon>Actinomycetota</taxon>
        <taxon>Actinomycetes</taxon>
        <taxon>Micrococcales</taxon>
        <taxon>Dermatophilaceae</taxon>
        <taxon>Austwickia</taxon>
    </lineage>
</organism>
<dbReference type="PRINTS" id="PR01264">
    <property type="entry name" value="MECHCHANNEL"/>
</dbReference>
<dbReference type="Pfam" id="PF01741">
    <property type="entry name" value="MscL"/>
    <property type="match status" value="1"/>
</dbReference>
<dbReference type="NCBIfam" id="TIGR00220">
    <property type="entry name" value="mscL"/>
    <property type="match status" value="1"/>
</dbReference>
<dbReference type="HAMAP" id="MF_00115">
    <property type="entry name" value="MscL"/>
    <property type="match status" value="1"/>
</dbReference>
<dbReference type="GO" id="GO:0005886">
    <property type="term" value="C:plasma membrane"/>
    <property type="evidence" value="ECO:0007669"/>
    <property type="project" value="UniProtKB-SubCell"/>
</dbReference>
<evidence type="ECO:0000256" key="2">
    <source>
        <dbReference type="ARBA" id="ARBA00007254"/>
    </source>
</evidence>
<name>K6VMM1_9MICO</name>
<comment type="subcellular location">
    <subcellularLocation>
        <location evidence="1 10">Cell membrane</location>
        <topology evidence="1 10">Multi-pass membrane protein</topology>
    </subcellularLocation>
</comment>
<sequence length="130" mass="14405">MLKGFKEFIMRGNVVDLAIAVVIGAAFQKVVDTFVSAIVTPILNAMPGAKVEGWGFQLLADKPNTLINFSTIINSVIVFLMTAAVVYFIFVVPMNKLAERRARGKEPEPKAVSEEVLLLQEIRDELRKRA</sequence>
<proteinExistence type="inferred from homology"/>
<dbReference type="InterPro" id="IPR001185">
    <property type="entry name" value="MS_channel"/>
</dbReference>
<keyword evidence="9 10" id="KW-0407">Ion channel</keyword>
<dbReference type="InterPro" id="IPR037673">
    <property type="entry name" value="MSC/AndL"/>
</dbReference>
<feature type="transmembrane region" description="Helical" evidence="10">
    <location>
        <begin position="72"/>
        <end position="93"/>
    </location>
</feature>